<dbReference type="KEGG" id="sfc:Spiaf_2076"/>
<dbReference type="InterPro" id="IPR016024">
    <property type="entry name" value="ARM-type_fold"/>
</dbReference>
<dbReference type="Gene3D" id="1.25.10.10">
    <property type="entry name" value="Leucine-rich Repeat Variant"/>
    <property type="match status" value="1"/>
</dbReference>
<feature type="region of interest" description="Disordered" evidence="1">
    <location>
        <begin position="68"/>
        <end position="88"/>
    </location>
</feature>
<reference evidence="4" key="1">
    <citation type="journal article" date="2013" name="Stand. Genomic Sci.">
        <title>Complete genome sequence of the halophilic bacterium Spirochaeta africana type strain (Z-7692(T)) from the alkaline Lake Magadi in the East African Rift.</title>
        <authorList>
            <person name="Liolos K."/>
            <person name="Abt B."/>
            <person name="Scheuner C."/>
            <person name="Teshima H."/>
            <person name="Held B."/>
            <person name="Lapidus A."/>
            <person name="Nolan M."/>
            <person name="Lucas S."/>
            <person name="Deshpande S."/>
            <person name="Cheng J.F."/>
            <person name="Tapia R."/>
            <person name="Goodwin L.A."/>
            <person name="Pitluck S."/>
            <person name="Pagani I."/>
            <person name="Ivanova N."/>
            <person name="Mavromatis K."/>
            <person name="Mikhailova N."/>
            <person name="Huntemann M."/>
            <person name="Pati A."/>
            <person name="Chen A."/>
            <person name="Palaniappan K."/>
            <person name="Land M."/>
            <person name="Rohde M."/>
            <person name="Tindall B.J."/>
            <person name="Detter J.C."/>
            <person name="Goker M."/>
            <person name="Bristow J."/>
            <person name="Eisen J.A."/>
            <person name="Markowitz V."/>
            <person name="Hugenholtz P."/>
            <person name="Woyke T."/>
            <person name="Klenk H.P."/>
            <person name="Kyrpides N.C."/>
        </authorList>
    </citation>
    <scope>NUCLEOTIDE SEQUENCE</scope>
    <source>
        <strain evidence="4">ATCC 700263 / DSM 8902 / Z-7692</strain>
    </source>
</reference>
<dbReference type="EMBL" id="CP003282">
    <property type="protein sequence ID" value="AFG38124.1"/>
    <property type="molecule type" value="Genomic_DNA"/>
</dbReference>
<dbReference type="OrthoDB" id="9779889at2"/>
<dbReference type="PATRIC" id="fig|889378.3.peg.2063"/>
<feature type="domain" description="J" evidence="2">
    <location>
        <begin position="13"/>
        <end position="68"/>
    </location>
</feature>
<dbReference type="InterPro" id="IPR036869">
    <property type="entry name" value="J_dom_sf"/>
</dbReference>
<dbReference type="Pfam" id="PF13646">
    <property type="entry name" value="HEAT_2"/>
    <property type="match status" value="1"/>
</dbReference>
<protein>
    <submittedName>
        <fullName evidence="3">DnaJ-class molecular chaperone with C-terminal Zn finger domain</fullName>
    </submittedName>
</protein>
<dbReference type="InterPro" id="IPR001623">
    <property type="entry name" value="DnaJ_domain"/>
</dbReference>
<dbReference type="Gene3D" id="1.10.287.110">
    <property type="entry name" value="DnaJ domain"/>
    <property type="match status" value="1"/>
</dbReference>
<name>H9UKT1_SPIAZ</name>
<dbReference type="STRING" id="889378.Spiaf_2076"/>
<dbReference type="CDD" id="cd06257">
    <property type="entry name" value="DnaJ"/>
    <property type="match status" value="1"/>
</dbReference>
<keyword evidence="4" id="KW-1185">Reference proteome</keyword>
<evidence type="ECO:0000259" key="2">
    <source>
        <dbReference type="PROSITE" id="PS50076"/>
    </source>
</evidence>
<dbReference type="Pfam" id="PF00226">
    <property type="entry name" value="DnaJ"/>
    <property type="match status" value="1"/>
</dbReference>
<dbReference type="HOGENOM" id="CLU_1224113_0_0_12"/>
<evidence type="ECO:0000313" key="4">
    <source>
        <dbReference type="Proteomes" id="UP000007383"/>
    </source>
</evidence>
<proteinExistence type="predicted"/>
<dbReference type="RefSeq" id="WP_014456107.1">
    <property type="nucleotide sequence ID" value="NC_017098.1"/>
</dbReference>
<sequence>MNHSRDGYMTEAAMRRLLGISAEADLKDIKAAFRRKIKLLHPDRSSCSSTRTIGRLIEAYSGLAALYRTGKPPADPPTSPSPERGSTPGCLTDVFALGELALSSSEAAVRIAAIQALAQSGRRSSFSYLRKLIHDPDQQVAAAAIRAAAALDIRQAGAELAAIYSRSSIGVREAILDSVELLGQLPGCSAIVNCALEDPVAALRQRALRLQRLQGESDIERMRRMA</sequence>
<evidence type="ECO:0000313" key="3">
    <source>
        <dbReference type="EMBL" id="AFG38124.1"/>
    </source>
</evidence>
<organism evidence="3 4">
    <name type="scientific">Spirochaeta africana (strain ATCC 700263 / DSM 8902 / Z-7692)</name>
    <dbReference type="NCBI Taxonomy" id="889378"/>
    <lineage>
        <taxon>Bacteria</taxon>
        <taxon>Pseudomonadati</taxon>
        <taxon>Spirochaetota</taxon>
        <taxon>Spirochaetia</taxon>
        <taxon>Spirochaetales</taxon>
        <taxon>Spirochaetaceae</taxon>
        <taxon>Spirochaeta</taxon>
    </lineage>
</organism>
<dbReference type="SUPFAM" id="SSF48371">
    <property type="entry name" value="ARM repeat"/>
    <property type="match status" value="1"/>
</dbReference>
<dbReference type="eggNOG" id="COG1413">
    <property type="taxonomic scope" value="Bacteria"/>
</dbReference>
<evidence type="ECO:0000256" key="1">
    <source>
        <dbReference type="SAM" id="MobiDB-lite"/>
    </source>
</evidence>
<accession>H9UKT1</accession>
<dbReference type="Proteomes" id="UP000007383">
    <property type="component" value="Chromosome"/>
</dbReference>
<gene>
    <name evidence="3" type="ordered locus">Spiaf_2076</name>
</gene>
<dbReference type="PROSITE" id="PS50076">
    <property type="entry name" value="DNAJ_2"/>
    <property type="match status" value="1"/>
</dbReference>
<dbReference type="SUPFAM" id="SSF46565">
    <property type="entry name" value="Chaperone J-domain"/>
    <property type="match status" value="1"/>
</dbReference>
<dbReference type="AlphaFoldDB" id="H9UKT1"/>
<dbReference type="InterPro" id="IPR011989">
    <property type="entry name" value="ARM-like"/>
</dbReference>